<dbReference type="GO" id="GO:0006402">
    <property type="term" value="P:mRNA catabolic process"/>
    <property type="evidence" value="ECO:0007669"/>
    <property type="project" value="InterPro"/>
</dbReference>
<reference evidence="6 7" key="1">
    <citation type="submission" date="2016-10" db="EMBL/GenBank/DDBJ databases">
        <authorList>
            <person name="Varghese N."/>
            <person name="Submissions S."/>
        </authorList>
    </citation>
    <scope>NUCLEOTIDE SEQUENCE [LARGE SCALE GENOMIC DNA]</scope>
    <source>
        <strain evidence="6 7">BS2775</strain>
    </source>
</reference>
<dbReference type="InterPro" id="IPR003751">
    <property type="entry name" value="CsrA"/>
</dbReference>
<keyword evidence="5" id="KW-0678">Repressor</keyword>
<dbReference type="GO" id="GO:0045947">
    <property type="term" value="P:negative regulation of translational initiation"/>
    <property type="evidence" value="ECO:0007669"/>
    <property type="project" value="UniProtKB-UniRule"/>
</dbReference>
<evidence type="ECO:0000256" key="1">
    <source>
        <dbReference type="ARBA" id="ARBA00022490"/>
    </source>
</evidence>
<proteinExistence type="inferred from homology"/>
<dbReference type="Gene3D" id="2.60.40.4380">
    <property type="entry name" value="Translational regulator CsrA"/>
    <property type="match status" value="1"/>
</dbReference>
<dbReference type="AlphaFoldDB" id="A0A1H2EYP9"/>
<keyword evidence="3 5" id="KW-0694">RNA-binding</keyword>
<dbReference type="PANTHER" id="PTHR34984:SF1">
    <property type="entry name" value="CARBON STORAGE REGULATOR"/>
    <property type="match status" value="1"/>
</dbReference>
<evidence type="ECO:0000256" key="4">
    <source>
        <dbReference type="ARBA" id="ARBA00023159"/>
    </source>
</evidence>
<comment type="similarity">
    <text evidence="5">Belongs to the CsrA/RsmA family.</text>
</comment>
<protein>
    <recommendedName>
        <fullName evidence="5">Translational regulator CsrA</fullName>
    </recommendedName>
    <alternativeName>
        <fullName evidence="5">Carbon storage regulator</fullName>
    </alternativeName>
</protein>
<keyword evidence="1 5" id="KW-0963">Cytoplasm</keyword>
<evidence type="ECO:0000256" key="3">
    <source>
        <dbReference type="ARBA" id="ARBA00022884"/>
    </source>
</evidence>
<dbReference type="NCBIfam" id="TIGR00202">
    <property type="entry name" value="csrA"/>
    <property type="match status" value="1"/>
</dbReference>
<dbReference type="GO" id="GO:0006109">
    <property type="term" value="P:regulation of carbohydrate metabolic process"/>
    <property type="evidence" value="ECO:0007669"/>
    <property type="project" value="UniProtKB-UniRule"/>
</dbReference>
<dbReference type="GO" id="GO:0005829">
    <property type="term" value="C:cytosol"/>
    <property type="evidence" value="ECO:0007669"/>
    <property type="project" value="TreeGrafter"/>
</dbReference>
<evidence type="ECO:0000256" key="5">
    <source>
        <dbReference type="HAMAP-Rule" id="MF_00167"/>
    </source>
</evidence>
<comment type="subcellular location">
    <subcellularLocation>
        <location evidence="5">Cytoplasm</location>
    </subcellularLocation>
</comment>
<dbReference type="PANTHER" id="PTHR34984">
    <property type="entry name" value="CARBON STORAGE REGULATOR"/>
    <property type="match status" value="1"/>
</dbReference>
<dbReference type="GO" id="GO:0045948">
    <property type="term" value="P:positive regulation of translational initiation"/>
    <property type="evidence" value="ECO:0007669"/>
    <property type="project" value="UniProtKB-UniRule"/>
</dbReference>
<dbReference type="NCBIfam" id="NF002469">
    <property type="entry name" value="PRK01712.1"/>
    <property type="match status" value="1"/>
</dbReference>
<sequence length="65" mass="7121">MLVLSRLVGQTLSIGDGIAVHILEINGSHVKFGIDAPAEVKVHRAEIYQKIQQRQKALAQSESMP</sequence>
<dbReference type="OrthoDB" id="9809061at2"/>
<evidence type="ECO:0000256" key="2">
    <source>
        <dbReference type="ARBA" id="ARBA00022845"/>
    </source>
</evidence>
<evidence type="ECO:0000313" key="6">
    <source>
        <dbReference type="EMBL" id="SDT99858.1"/>
    </source>
</evidence>
<dbReference type="Proteomes" id="UP000183653">
    <property type="component" value="Chromosome I"/>
</dbReference>
<evidence type="ECO:0000313" key="7">
    <source>
        <dbReference type="Proteomes" id="UP000183653"/>
    </source>
</evidence>
<dbReference type="GO" id="GO:0048027">
    <property type="term" value="F:mRNA 5'-UTR binding"/>
    <property type="evidence" value="ECO:0007669"/>
    <property type="project" value="UniProtKB-UniRule"/>
</dbReference>
<name>A0A1H2EYP9_9PSED</name>
<accession>A0A1H2EYP9</accession>
<dbReference type="RefSeq" id="WP_057721427.1">
    <property type="nucleotide sequence ID" value="NZ_JYLM01000001.1"/>
</dbReference>
<dbReference type="SUPFAM" id="SSF117130">
    <property type="entry name" value="CsrA-like"/>
    <property type="match status" value="1"/>
</dbReference>
<dbReference type="EMBL" id="LT629782">
    <property type="protein sequence ID" value="SDT99858.1"/>
    <property type="molecule type" value="Genomic_DNA"/>
</dbReference>
<dbReference type="Pfam" id="PF02599">
    <property type="entry name" value="CsrA"/>
    <property type="match status" value="1"/>
</dbReference>
<dbReference type="HAMAP" id="MF_00167">
    <property type="entry name" value="CsrA"/>
    <property type="match status" value="1"/>
</dbReference>
<keyword evidence="7" id="KW-1185">Reference proteome</keyword>
<keyword evidence="2 5" id="KW-0810">Translation regulation</keyword>
<gene>
    <name evidence="5" type="primary">csrA</name>
    <name evidence="6" type="ORF">SAMN04490197_1851</name>
</gene>
<organism evidence="6 7">
    <name type="scientific">Pseudomonas orientalis</name>
    <dbReference type="NCBI Taxonomy" id="76758"/>
    <lineage>
        <taxon>Bacteria</taxon>
        <taxon>Pseudomonadati</taxon>
        <taxon>Pseudomonadota</taxon>
        <taxon>Gammaproteobacteria</taxon>
        <taxon>Pseudomonadales</taxon>
        <taxon>Pseudomonadaceae</taxon>
        <taxon>Pseudomonas</taxon>
    </lineage>
</organism>
<comment type="subunit">
    <text evidence="5">Homodimer; the beta-strands of each monomer intercalate to form a hydrophobic core, while the alpha-helices form wings that extend away from the core.</text>
</comment>
<comment type="function">
    <text evidence="5">A key translational regulator that binds mRNA to regulate translation initiation and/or mRNA stability. Mediates global changes in gene expression, shifting from rapid growth to stress survival by linking envelope stress, the stringent response and the catabolite repression systems. Usually binds in the 5'-UTR; binding at or near the Shine-Dalgarno sequence prevents ribosome-binding, repressing translation, binding elsewhere in the 5'-UTR can activate translation and/or stabilize the mRNA. Its function is antagonized by small RNA(s).</text>
</comment>
<keyword evidence="4 5" id="KW-0010">Activator</keyword>
<dbReference type="InterPro" id="IPR036107">
    <property type="entry name" value="CsrA_sf"/>
</dbReference>